<dbReference type="Gene3D" id="3.30.420.40">
    <property type="match status" value="1"/>
</dbReference>
<gene>
    <name evidence="5" type="ORF">QYM36_014682</name>
</gene>
<dbReference type="PANTHER" id="PTHR19375">
    <property type="entry name" value="HEAT SHOCK PROTEIN 70KDA"/>
    <property type="match status" value="1"/>
</dbReference>
<dbReference type="FunFam" id="3.30.420.40:FF:000028">
    <property type="entry name" value="heat shock 70 kDa protein-like"/>
    <property type="match status" value="1"/>
</dbReference>
<dbReference type="GO" id="GO:0005524">
    <property type="term" value="F:ATP binding"/>
    <property type="evidence" value="ECO:0007669"/>
    <property type="project" value="UniProtKB-KW"/>
</dbReference>
<comment type="similarity">
    <text evidence="1">Belongs to the heat shock protein 70 family.</text>
</comment>
<keyword evidence="2" id="KW-0547">Nucleotide-binding</keyword>
<reference evidence="5" key="1">
    <citation type="submission" date="2023-07" db="EMBL/GenBank/DDBJ databases">
        <title>Chromosome-level genome assembly of Artemia franciscana.</title>
        <authorList>
            <person name="Jo E."/>
        </authorList>
    </citation>
    <scope>NUCLEOTIDE SEQUENCE</scope>
    <source>
        <tissue evidence="5">Whole body</tissue>
    </source>
</reference>
<feature type="compositionally biased region" description="Polar residues" evidence="4">
    <location>
        <begin position="133"/>
        <end position="144"/>
    </location>
</feature>
<dbReference type="PRINTS" id="PR00301">
    <property type="entry name" value="HEATSHOCK70"/>
</dbReference>
<dbReference type="InterPro" id="IPR013126">
    <property type="entry name" value="Hsp_70_fam"/>
</dbReference>
<feature type="compositionally biased region" description="Polar residues" evidence="4">
    <location>
        <begin position="176"/>
        <end position="193"/>
    </location>
</feature>
<protein>
    <submittedName>
        <fullName evidence="5">Uncharacterized protein</fullName>
    </submittedName>
</protein>
<evidence type="ECO:0000256" key="1">
    <source>
        <dbReference type="ARBA" id="ARBA00007381"/>
    </source>
</evidence>
<evidence type="ECO:0000256" key="3">
    <source>
        <dbReference type="ARBA" id="ARBA00022840"/>
    </source>
</evidence>
<evidence type="ECO:0000256" key="4">
    <source>
        <dbReference type="SAM" id="MobiDB-lite"/>
    </source>
</evidence>
<dbReference type="EMBL" id="JAVRJZ010000019">
    <property type="protein sequence ID" value="KAK2706726.1"/>
    <property type="molecule type" value="Genomic_DNA"/>
</dbReference>
<evidence type="ECO:0000313" key="6">
    <source>
        <dbReference type="Proteomes" id="UP001187531"/>
    </source>
</evidence>
<evidence type="ECO:0000313" key="5">
    <source>
        <dbReference type="EMBL" id="KAK2706726.1"/>
    </source>
</evidence>
<proteinExistence type="inferred from homology"/>
<dbReference type="AlphaFoldDB" id="A0AA88HJA8"/>
<dbReference type="InterPro" id="IPR043129">
    <property type="entry name" value="ATPase_NBD"/>
</dbReference>
<keyword evidence="3" id="KW-0067">ATP-binding</keyword>
<feature type="compositionally biased region" description="Polar residues" evidence="4">
    <location>
        <begin position="220"/>
        <end position="234"/>
    </location>
</feature>
<feature type="compositionally biased region" description="Low complexity" evidence="4">
    <location>
        <begin position="194"/>
        <end position="211"/>
    </location>
</feature>
<keyword evidence="6" id="KW-1185">Reference proteome</keyword>
<sequence>MTTIHAIVIDLGTTYSCVGVFQHGKVEIMANDQGDRKMPSYVSFTDTERPIEDSVVQSDMKYLPFRVARSLLDPWSDDGNRRGLHWRIKGDSGFVADVKYEGDAFSRRPSAQGGPQPSEASRLPQPPSPPVNFVQQQTAVSDGFSQQNSQSAASSSYNTQGSQSVGALGNFAPKPQTYQQASYSATRPDSTPANFSQQQSNSGYSQQNLQSAAPAGFNPQGPTNAGNTNSFTPQTQTAKTYATGQVTKTDAVVSQGVLEVLARLLKPFEPKFGFKIDCSFYWPESKLRVLNEAA</sequence>
<feature type="compositionally biased region" description="Low complexity" evidence="4">
    <location>
        <begin position="145"/>
        <end position="156"/>
    </location>
</feature>
<dbReference type="Proteomes" id="UP001187531">
    <property type="component" value="Unassembled WGS sequence"/>
</dbReference>
<dbReference type="PROSITE" id="PS00297">
    <property type="entry name" value="HSP70_1"/>
    <property type="match status" value="1"/>
</dbReference>
<feature type="region of interest" description="Disordered" evidence="4">
    <location>
        <begin position="105"/>
        <end position="234"/>
    </location>
</feature>
<dbReference type="GO" id="GO:0140662">
    <property type="term" value="F:ATP-dependent protein folding chaperone"/>
    <property type="evidence" value="ECO:0007669"/>
    <property type="project" value="InterPro"/>
</dbReference>
<accession>A0AA88HJA8</accession>
<organism evidence="5 6">
    <name type="scientific">Artemia franciscana</name>
    <name type="common">Brine shrimp</name>
    <name type="synonym">Artemia sanfranciscana</name>
    <dbReference type="NCBI Taxonomy" id="6661"/>
    <lineage>
        <taxon>Eukaryota</taxon>
        <taxon>Metazoa</taxon>
        <taxon>Ecdysozoa</taxon>
        <taxon>Arthropoda</taxon>
        <taxon>Crustacea</taxon>
        <taxon>Branchiopoda</taxon>
        <taxon>Anostraca</taxon>
        <taxon>Artemiidae</taxon>
        <taxon>Artemia</taxon>
    </lineage>
</organism>
<evidence type="ECO:0000256" key="2">
    <source>
        <dbReference type="ARBA" id="ARBA00022741"/>
    </source>
</evidence>
<dbReference type="InterPro" id="IPR018181">
    <property type="entry name" value="Heat_shock_70_CS"/>
</dbReference>
<comment type="caution">
    <text evidence="5">The sequence shown here is derived from an EMBL/GenBank/DDBJ whole genome shotgun (WGS) entry which is preliminary data.</text>
</comment>
<name>A0AA88HJA8_ARTSF</name>
<dbReference type="SUPFAM" id="SSF53067">
    <property type="entry name" value="Actin-like ATPase domain"/>
    <property type="match status" value="1"/>
</dbReference>
<dbReference type="Pfam" id="PF00012">
    <property type="entry name" value="HSP70"/>
    <property type="match status" value="1"/>
</dbReference>